<dbReference type="Pfam" id="PF23584">
    <property type="entry name" value="DUF7136"/>
    <property type="match status" value="1"/>
</dbReference>
<dbReference type="InterPro" id="IPR055560">
    <property type="entry name" value="DUF7136"/>
</dbReference>
<sequence length="318" mass="33572">MRFTPFAFPTLLAMTLGPRPAWSTSKSMELDIISPVAGGRYRVNPITKIPAVIAVHNKAAGDSHGWLFQWYAHMDDANGAVIASNNAMIGSPGAFSDSFTPITIQDGDPFIAVATADGFGFNTTSGTLPPGEYVFEWDFSVGPWCGPAPDAEQAIIWRNWWTISNGSFHITIDDDVSFPEFDSKSCPSVAGQVSFGATTEYSQTGLLPITTLPCVQMTPVTEKPDPCRATLGVVQAASISSAMSWLGTHTGSNGDGLPTRTGIQAATEQPHSTDAGGAGPGVASTTSLHSTSGGDWPRRLDVAFLLLGTFLVIITITD</sequence>
<dbReference type="AlphaFoldDB" id="A0AAV9GKE1"/>
<comment type="caution">
    <text evidence="4">The sequence shown here is derived from an EMBL/GenBank/DDBJ whole genome shotgun (WGS) entry which is preliminary data.</text>
</comment>
<reference evidence="4" key="1">
    <citation type="journal article" date="2023" name="Mol. Phylogenet. Evol.">
        <title>Genome-scale phylogeny and comparative genomics of the fungal order Sordariales.</title>
        <authorList>
            <person name="Hensen N."/>
            <person name="Bonometti L."/>
            <person name="Westerberg I."/>
            <person name="Brannstrom I.O."/>
            <person name="Guillou S."/>
            <person name="Cros-Aarteil S."/>
            <person name="Calhoun S."/>
            <person name="Haridas S."/>
            <person name="Kuo A."/>
            <person name="Mondo S."/>
            <person name="Pangilinan J."/>
            <person name="Riley R."/>
            <person name="LaButti K."/>
            <person name="Andreopoulos B."/>
            <person name="Lipzen A."/>
            <person name="Chen C."/>
            <person name="Yan M."/>
            <person name="Daum C."/>
            <person name="Ng V."/>
            <person name="Clum A."/>
            <person name="Steindorff A."/>
            <person name="Ohm R.A."/>
            <person name="Martin F."/>
            <person name="Silar P."/>
            <person name="Natvig D.O."/>
            <person name="Lalanne C."/>
            <person name="Gautier V."/>
            <person name="Ament-Velasquez S.L."/>
            <person name="Kruys A."/>
            <person name="Hutchinson M.I."/>
            <person name="Powell A.J."/>
            <person name="Barry K."/>
            <person name="Miller A.N."/>
            <person name="Grigoriev I.V."/>
            <person name="Debuchy R."/>
            <person name="Gladieux P."/>
            <person name="Hiltunen Thoren M."/>
            <person name="Johannesson H."/>
        </authorList>
    </citation>
    <scope>NUCLEOTIDE SEQUENCE</scope>
    <source>
        <strain evidence="4">PSN243</strain>
    </source>
</reference>
<feature type="chain" id="PRO_5043922681" description="DUF7136 domain-containing protein" evidence="2">
    <location>
        <begin position="24"/>
        <end position="318"/>
    </location>
</feature>
<evidence type="ECO:0000256" key="2">
    <source>
        <dbReference type="SAM" id="SignalP"/>
    </source>
</evidence>
<protein>
    <recommendedName>
        <fullName evidence="3">DUF7136 domain-containing protein</fullName>
    </recommendedName>
</protein>
<keyword evidence="2" id="KW-0732">Signal</keyword>
<accession>A0AAV9GKE1</accession>
<organism evidence="4 5">
    <name type="scientific">Podospora aff. communis PSN243</name>
    <dbReference type="NCBI Taxonomy" id="3040156"/>
    <lineage>
        <taxon>Eukaryota</taxon>
        <taxon>Fungi</taxon>
        <taxon>Dikarya</taxon>
        <taxon>Ascomycota</taxon>
        <taxon>Pezizomycotina</taxon>
        <taxon>Sordariomycetes</taxon>
        <taxon>Sordariomycetidae</taxon>
        <taxon>Sordariales</taxon>
        <taxon>Podosporaceae</taxon>
        <taxon>Podospora</taxon>
    </lineage>
</organism>
<keyword evidence="5" id="KW-1185">Reference proteome</keyword>
<feature type="domain" description="DUF7136" evidence="3">
    <location>
        <begin position="24"/>
        <end position="245"/>
    </location>
</feature>
<dbReference type="Proteomes" id="UP001321760">
    <property type="component" value="Unassembled WGS sequence"/>
</dbReference>
<evidence type="ECO:0000313" key="5">
    <source>
        <dbReference type="Proteomes" id="UP001321760"/>
    </source>
</evidence>
<evidence type="ECO:0000259" key="3">
    <source>
        <dbReference type="Pfam" id="PF23584"/>
    </source>
</evidence>
<feature type="signal peptide" evidence="2">
    <location>
        <begin position="1"/>
        <end position="23"/>
    </location>
</feature>
<evidence type="ECO:0000313" key="4">
    <source>
        <dbReference type="EMBL" id="KAK4448988.1"/>
    </source>
</evidence>
<gene>
    <name evidence="4" type="ORF">QBC34DRAFT_406492</name>
</gene>
<feature type="region of interest" description="Disordered" evidence="1">
    <location>
        <begin position="267"/>
        <end position="293"/>
    </location>
</feature>
<feature type="compositionally biased region" description="Polar residues" evidence="1">
    <location>
        <begin position="283"/>
        <end position="293"/>
    </location>
</feature>
<dbReference type="EMBL" id="MU865940">
    <property type="protein sequence ID" value="KAK4448988.1"/>
    <property type="molecule type" value="Genomic_DNA"/>
</dbReference>
<proteinExistence type="predicted"/>
<reference evidence="4" key="2">
    <citation type="submission" date="2023-05" db="EMBL/GenBank/DDBJ databases">
        <authorList>
            <consortium name="Lawrence Berkeley National Laboratory"/>
            <person name="Steindorff A."/>
            <person name="Hensen N."/>
            <person name="Bonometti L."/>
            <person name="Westerberg I."/>
            <person name="Brannstrom I.O."/>
            <person name="Guillou S."/>
            <person name="Cros-Aarteil S."/>
            <person name="Calhoun S."/>
            <person name="Haridas S."/>
            <person name="Kuo A."/>
            <person name="Mondo S."/>
            <person name="Pangilinan J."/>
            <person name="Riley R."/>
            <person name="Labutti K."/>
            <person name="Andreopoulos B."/>
            <person name="Lipzen A."/>
            <person name="Chen C."/>
            <person name="Yanf M."/>
            <person name="Daum C."/>
            <person name="Ng V."/>
            <person name="Clum A."/>
            <person name="Ohm R."/>
            <person name="Martin F."/>
            <person name="Silar P."/>
            <person name="Natvig D."/>
            <person name="Lalanne C."/>
            <person name="Gautier V."/>
            <person name="Ament-Velasquez S.L."/>
            <person name="Kruys A."/>
            <person name="Hutchinson M.I."/>
            <person name="Powell A.J."/>
            <person name="Barry K."/>
            <person name="Miller A.N."/>
            <person name="Grigoriev I.V."/>
            <person name="Debuchy R."/>
            <person name="Gladieux P."/>
            <person name="Thoren M.H."/>
            <person name="Johannesson H."/>
        </authorList>
    </citation>
    <scope>NUCLEOTIDE SEQUENCE</scope>
    <source>
        <strain evidence="4">PSN243</strain>
    </source>
</reference>
<evidence type="ECO:0000256" key="1">
    <source>
        <dbReference type="SAM" id="MobiDB-lite"/>
    </source>
</evidence>
<name>A0AAV9GKE1_9PEZI</name>